<evidence type="ECO:0000259" key="3">
    <source>
        <dbReference type="Pfam" id="PF24883"/>
    </source>
</evidence>
<gene>
    <name evidence="4" type="ORF">FKW77_007688</name>
</gene>
<evidence type="ECO:0000256" key="1">
    <source>
        <dbReference type="ARBA" id="ARBA00022737"/>
    </source>
</evidence>
<evidence type="ECO:0000256" key="2">
    <source>
        <dbReference type="SAM" id="Coils"/>
    </source>
</evidence>
<dbReference type="OrthoDB" id="1577640at2759"/>
<dbReference type="InterPro" id="IPR027417">
    <property type="entry name" value="P-loop_NTPase"/>
</dbReference>
<dbReference type="Gene3D" id="3.40.50.300">
    <property type="entry name" value="P-loop containing nucleotide triphosphate hydrolases"/>
    <property type="match status" value="1"/>
</dbReference>
<dbReference type="Pfam" id="PF24883">
    <property type="entry name" value="NPHP3_N"/>
    <property type="match status" value="1"/>
</dbReference>
<proteinExistence type="predicted"/>
<dbReference type="AlphaFoldDB" id="A0A517LHL7"/>
<accession>A0A517LHL7</accession>
<dbReference type="PANTHER" id="PTHR10039">
    <property type="entry name" value="AMELOGENIN"/>
    <property type="match status" value="1"/>
</dbReference>
<dbReference type="PANTHER" id="PTHR10039:SF15">
    <property type="entry name" value="NACHT DOMAIN-CONTAINING PROTEIN"/>
    <property type="match status" value="1"/>
</dbReference>
<evidence type="ECO:0000313" key="5">
    <source>
        <dbReference type="Proteomes" id="UP000316270"/>
    </source>
</evidence>
<keyword evidence="1" id="KW-0677">Repeat</keyword>
<organism evidence="4 5">
    <name type="scientific">Venturia effusa</name>
    <dbReference type="NCBI Taxonomy" id="50376"/>
    <lineage>
        <taxon>Eukaryota</taxon>
        <taxon>Fungi</taxon>
        <taxon>Dikarya</taxon>
        <taxon>Ascomycota</taxon>
        <taxon>Pezizomycotina</taxon>
        <taxon>Dothideomycetes</taxon>
        <taxon>Pleosporomycetidae</taxon>
        <taxon>Venturiales</taxon>
        <taxon>Venturiaceae</taxon>
        <taxon>Venturia</taxon>
    </lineage>
</organism>
<reference evidence="4 5" key="1">
    <citation type="submission" date="2019-07" db="EMBL/GenBank/DDBJ databases">
        <title>Finished genome of Venturia effusa.</title>
        <authorList>
            <person name="Young C.A."/>
            <person name="Cox M.P."/>
            <person name="Ganley A.R.D."/>
            <person name="David W.J."/>
        </authorList>
    </citation>
    <scope>NUCLEOTIDE SEQUENCE [LARGE SCALE GENOMIC DNA]</scope>
    <source>
        <strain evidence="5">albino</strain>
    </source>
</reference>
<dbReference type="EMBL" id="CP042196">
    <property type="protein sequence ID" value="QDS75135.1"/>
    <property type="molecule type" value="Genomic_DNA"/>
</dbReference>
<feature type="coiled-coil region" evidence="2">
    <location>
        <begin position="313"/>
        <end position="340"/>
    </location>
</feature>
<keyword evidence="2" id="KW-0175">Coiled coil</keyword>
<dbReference type="SUPFAM" id="SSF52540">
    <property type="entry name" value="P-loop containing nucleoside triphosphate hydrolases"/>
    <property type="match status" value="1"/>
</dbReference>
<evidence type="ECO:0000313" key="4">
    <source>
        <dbReference type="EMBL" id="QDS75135.1"/>
    </source>
</evidence>
<dbReference type="Proteomes" id="UP000316270">
    <property type="component" value="Chromosome 12"/>
</dbReference>
<dbReference type="STRING" id="50376.A0A517LHL7"/>
<feature type="domain" description="Nephrocystin 3-like N-terminal" evidence="3">
    <location>
        <begin position="63"/>
        <end position="239"/>
    </location>
</feature>
<protein>
    <recommendedName>
        <fullName evidence="3">Nephrocystin 3-like N-terminal domain-containing protein</fullName>
    </recommendedName>
</protein>
<dbReference type="InterPro" id="IPR056884">
    <property type="entry name" value="NPHP3-like_N"/>
</dbReference>
<keyword evidence="5" id="KW-1185">Reference proteome</keyword>
<name>A0A517LHL7_9PEZI</name>
<sequence length="618" mass="70363">MQSVGNVTTIGRGARTEIKYVLGDAEDQKHRTYRRWLAPWLSDDKDGSQTQLLSSLRRNAAGGTGTWLVENFLPDWLKKGTDHLCLHGSVGMGKSTFALAIQASYFTNDIEGSILAVPALFAFDRRYTHGPDFLLRTILAQFCSLRFIPPGIEEEYKRHAEASEIRQVLDLTCSVIQGLDEDALELHEHGMTHRTSPLSLNLILDALDEVPPREQRLVRDVIDRLSALNSTLKHVRVRIIMFVRSDTSVHTRCQESHIWSTRQIYKDDVDIDIHTAVWMRLSSHPSLKDLSHVELKQVVHTIVTRVDGMFRLAALYCDELEKLQRQMTKANEVLDLVNSLPDELHTFYDRILESVSDKALRPYLTRTLCLLAVVDAVPATYLAALSSMTYKSWYSWFGNFAEKPIKSDDILVPLNGLVTKELDKIFDYRGPQIFTRVETVVKLAHFSVAEYLRLANTRKALENYDFASSVIHGSGNRAVGLRLYAFRTYGSLFPDYLQTDDLRTAWEHSHDGVEINLKASLVVPLGLNTIESFHAGRWLWRIHHLLFDIIVNIVCVLSIHPKRCWSLRSRAPFSIDMRILDLSLVCAWWAISAYAVLEVLFRPATLLRPAAITIQSQQ</sequence>